<reference evidence="1 3" key="1">
    <citation type="submission" date="2020-08" db="EMBL/GenBank/DDBJ databases">
        <title>Genomic Encyclopedia of Type Strains, Phase IV (KMG-IV): sequencing the most valuable type-strain genomes for metagenomic binning, comparative biology and taxonomic classification.</title>
        <authorList>
            <person name="Goeker M."/>
        </authorList>
    </citation>
    <scope>NUCLEOTIDE SEQUENCE [LARGE SCALE GENOMIC DNA]</scope>
    <source>
        <strain evidence="1 3">DSM 14562</strain>
    </source>
</reference>
<organism evidence="2 4">
    <name type="scientific">Sphingomonas yabuuchiae</name>
    <dbReference type="NCBI Taxonomy" id="172044"/>
    <lineage>
        <taxon>Bacteria</taxon>
        <taxon>Pseudomonadati</taxon>
        <taxon>Pseudomonadota</taxon>
        <taxon>Alphaproteobacteria</taxon>
        <taxon>Sphingomonadales</taxon>
        <taxon>Sphingomonadaceae</taxon>
        <taxon>Sphingomonas</taxon>
    </lineage>
</organism>
<comment type="caution">
    <text evidence="2">The sequence shown here is derived from an EMBL/GenBank/DDBJ whole genome shotgun (WGS) entry which is preliminary data.</text>
</comment>
<name>A0AA40ZWQ3_9SPHN</name>
<reference evidence="2" key="2">
    <citation type="submission" date="2021-01" db="EMBL/GenBank/DDBJ databases">
        <title>Genome Sequencing of Type Strains.</title>
        <authorList>
            <person name="Lemaire J.F."/>
            <person name="Inderbitzin P."/>
            <person name="Collins S.B."/>
            <person name="Wespe N."/>
            <person name="Knight-Connoni V."/>
        </authorList>
    </citation>
    <scope>NUCLEOTIDE SEQUENCE</scope>
    <source>
        <strain evidence="2">DSM 14562</strain>
    </source>
</reference>
<evidence type="ECO:0000313" key="3">
    <source>
        <dbReference type="Proteomes" id="UP000584663"/>
    </source>
</evidence>
<dbReference type="AlphaFoldDB" id="A0AA40ZWQ3"/>
<protein>
    <submittedName>
        <fullName evidence="2">Uncharacterized protein</fullName>
    </submittedName>
</protein>
<evidence type="ECO:0000313" key="4">
    <source>
        <dbReference type="Proteomes" id="UP000704529"/>
    </source>
</evidence>
<evidence type="ECO:0000313" key="1">
    <source>
        <dbReference type="EMBL" id="MBB4611102.1"/>
    </source>
</evidence>
<dbReference type="Proteomes" id="UP000584663">
    <property type="component" value="Unassembled WGS sequence"/>
</dbReference>
<proteinExistence type="predicted"/>
<evidence type="ECO:0000313" key="2">
    <source>
        <dbReference type="EMBL" id="MBN3557676.1"/>
    </source>
</evidence>
<dbReference type="RefSeq" id="WP_184106485.1">
    <property type="nucleotide sequence ID" value="NZ_JACHNX010000019.1"/>
</dbReference>
<dbReference type="Proteomes" id="UP000704529">
    <property type="component" value="Unassembled WGS sequence"/>
</dbReference>
<accession>A0AA40ZWQ3</accession>
<dbReference type="EMBL" id="JAFHKU010000119">
    <property type="protein sequence ID" value="MBN3557676.1"/>
    <property type="molecule type" value="Genomic_DNA"/>
</dbReference>
<gene>
    <name evidence="1" type="ORF">GGQ89_003342</name>
    <name evidence="2" type="ORF">JYA60_05485</name>
</gene>
<sequence>MARCRLCTSNDDQALIEYLAEKLWDSRMGEFEISTPWSEAGAFWQAKFREMAVSARLALMG</sequence>
<dbReference type="EMBL" id="JACHNX010000019">
    <property type="protein sequence ID" value="MBB4611102.1"/>
    <property type="molecule type" value="Genomic_DNA"/>
</dbReference>
<keyword evidence="3" id="KW-1185">Reference proteome</keyword>